<evidence type="ECO:0000313" key="13">
    <source>
        <dbReference type="EMBL" id="CAF1582813.1"/>
    </source>
</evidence>
<dbReference type="GO" id="GO:0005524">
    <property type="term" value="F:ATP binding"/>
    <property type="evidence" value="ECO:0007669"/>
    <property type="project" value="UniProtKB-KW"/>
</dbReference>
<comment type="similarity">
    <text evidence="2">Belongs to the ABC transporter superfamily. ABCB family. Multidrug resistance exporter (TC 3.A.1.201) subfamily.</text>
</comment>
<keyword evidence="6" id="KW-0067">ATP-binding</keyword>
<comment type="subcellular location">
    <subcellularLocation>
        <location evidence="1">Membrane</location>
        <topology evidence="1">Multi-pass membrane protein</topology>
    </subcellularLocation>
</comment>
<feature type="domain" description="ABC transmembrane type-1" evidence="11">
    <location>
        <begin position="51"/>
        <end position="135"/>
    </location>
</feature>
<dbReference type="OrthoDB" id="6500128at2759"/>
<dbReference type="AlphaFoldDB" id="A0A815ZBI7"/>
<evidence type="ECO:0000256" key="3">
    <source>
        <dbReference type="ARBA" id="ARBA00022448"/>
    </source>
</evidence>
<keyword evidence="14" id="KW-1185">Reference proteome</keyword>
<evidence type="ECO:0000259" key="11">
    <source>
        <dbReference type="PROSITE" id="PS50929"/>
    </source>
</evidence>
<dbReference type="InterPro" id="IPR027417">
    <property type="entry name" value="P-loop_NTPase"/>
</dbReference>
<evidence type="ECO:0000259" key="10">
    <source>
        <dbReference type="PROSITE" id="PS50893"/>
    </source>
</evidence>
<dbReference type="PROSITE" id="PS50929">
    <property type="entry name" value="ABC_TM1F"/>
    <property type="match status" value="1"/>
</dbReference>
<dbReference type="GO" id="GO:0090374">
    <property type="term" value="P:oligopeptide export from mitochondrion"/>
    <property type="evidence" value="ECO:0007669"/>
    <property type="project" value="TreeGrafter"/>
</dbReference>
<dbReference type="Gene3D" id="3.40.50.300">
    <property type="entry name" value="P-loop containing nucleotide triphosphate hydrolases"/>
    <property type="match status" value="1"/>
</dbReference>
<dbReference type="GO" id="GO:0015421">
    <property type="term" value="F:ABC-type oligopeptide transporter activity"/>
    <property type="evidence" value="ECO:0007669"/>
    <property type="project" value="TreeGrafter"/>
</dbReference>
<keyword evidence="7 9" id="KW-1133">Transmembrane helix</keyword>
<evidence type="ECO:0000256" key="9">
    <source>
        <dbReference type="SAM" id="Phobius"/>
    </source>
</evidence>
<dbReference type="PANTHER" id="PTHR43394">
    <property type="entry name" value="ATP-DEPENDENT PERMEASE MDL1, MITOCHONDRIAL"/>
    <property type="match status" value="1"/>
</dbReference>
<evidence type="ECO:0000313" key="14">
    <source>
        <dbReference type="Proteomes" id="UP000663828"/>
    </source>
</evidence>
<dbReference type="InterPro" id="IPR011527">
    <property type="entry name" value="ABC1_TM_dom"/>
</dbReference>
<dbReference type="SMART" id="SM00382">
    <property type="entry name" value="AAA"/>
    <property type="match status" value="1"/>
</dbReference>
<dbReference type="Pfam" id="PF00005">
    <property type="entry name" value="ABC_tran"/>
    <property type="match status" value="1"/>
</dbReference>
<reference evidence="13" key="1">
    <citation type="submission" date="2021-02" db="EMBL/GenBank/DDBJ databases">
        <authorList>
            <person name="Nowell W R."/>
        </authorList>
    </citation>
    <scope>NUCLEOTIDE SEQUENCE</scope>
</reference>
<accession>A0A815ZBI7</accession>
<evidence type="ECO:0000256" key="1">
    <source>
        <dbReference type="ARBA" id="ARBA00004141"/>
    </source>
</evidence>
<dbReference type="Proteomes" id="UP000663828">
    <property type="component" value="Unassembled WGS sequence"/>
</dbReference>
<dbReference type="InterPro" id="IPR003439">
    <property type="entry name" value="ABC_transporter-like_ATP-bd"/>
</dbReference>
<feature type="domain" description="ABC transporter" evidence="10">
    <location>
        <begin position="178"/>
        <end position="414"/>
    </location>
</feature>
<dbReference type="PROSITE" id="PS50893">
    <property type="entry name" value="ABC_TRANSPORTER_2"/>
    <property type="match status" value="1"/>
</dbReference>
<dbReference type="GO" id="GO:0005743">
    <property type="term" value="C:mitochondrial inner membrane"/>
    <property type="evidence" value="ECO:0007669"/>
    <property type="project" value="TreeGrafter"/>
</dbReference>
<dbReference type="InterPro" id="IPR039421">
    <property type="entry name" value="Type_1_exporter"/>
</dbReference>
<feature type="transmembrane region" description="Helical" evidence="9">
    <location>
        <begin position="68"/>
        <end position="96"/>
    </location>
</feature>
<comment type="caution">
    <text evidence="13">The sequence shown here is derived from an EMBL/GenBank/DDBJ whole genome shotgun (WGS) entry which is preliminary data.</text>
</comment>
<dbReference type="SUPFAM" id="SSF90123">
    <property type="entry name" value="ABC transporter transmembrane region"/>
    <property type="match status" value="1"/>
</dbReference>
<dbReference type="SUPFAM" id="SSF52540">
    <property type="entry name" value="P-loop containing nucleoside triphosphate hydrolases"/>
    <property type="match status" value="1"/>
</dbReference>
<dbReference type="GO" id="GO:0016887">
    <property type="term" value="F:ATP hydrolysis activity"/>
    <property type="evidence" value="ECO:0007669"/>
    <property type="project" value="InterPro"/>
</dbReference>
<protein>
    <submittedName>
        <fullName evidence="13">Uncharacterized protein</fullName>
    </submittedName>
</protein>
<keyword evidence="4 9" id="KW-0812">Transmembrane</keyword>
<dbReference type="EMBL" id="CAJNOR010006011">
    <property type="protein sequence ID" value="CAF1582813.1"/>
    <property type="molecule type" value="Genomic_DNA"/>
</dbReference>
<dbReference type="EMBL" id="CAJNOJ010000068">
    <property type="protein sequence ID" value="CAF1020007.1"/>
    <property type="molecule type" value="Genomic_DNA"/>
</dbReference>
<evidence type="ECO:0000256" key="5">
    <source>
        <dbReference type="ARBA" id="ARBA00022741"/>
    </source>
</evidence>
<evidence type="ECO:0000256" key="7">
    <source>
        <dbReference type="ARBA" id="ARBA00022989"/>
    </source>
</evidence>
<evidence type="ECO:0000256" key="8">
    <source>
        <dbReference type="ARBA" id="ARBA00023136"/>
    </source>
</evidence>
<sequence>MPSISSKYSIFMRVHLEMFNKAGRAECSLYPSVPSKSDENGFLTVTPVLYQYDKELDSTQRSAIRKGAVFGAFMGWISFINYLVYAVGFVFGSVLMSFDSLHATSINHILIIVTLFSQSIQFMGSIAPLLQSFSEGRGAAATVFQLIEEEQDPDVNENDLLRVENVNNESITIRTGDIQFDHVSLVYPSRKDAPVLKEVDVTFRANQTTALVGSSGSGKSTCISLLLRFYEPSSGNITIAGRPITDYSINQLRQSISVVSQEPVLFNMSIYENIRLGKLNATHQEIEAAAREANAHDFIMKLPDKYDTFVGERGTRLSGGEKQRIALARALVKQPRILLLDEATSALDNANEKTIQVALDRASKNRTTIAIAHRLRTIQNVDHIYVLDNGTVIEDGTHHTLMAKEDGKYQRMFKIQEQTRMDAEDENDFITNANITSEYERQTCT</sequence>
<dbReference type="InterPro" id="IPR017871">
    <property type="entry name" value="ABC_transporter-like_CS"/>
</dbReference>
<gene>
    <name evidence="12" type="ORF">EDS130_LOCUS15841</name>
    <name evidence="13" type="ORF">XAT740_LOCUS45696</name>
</gene>
<evidence type="ECO:0000256" key="6">
    <source>
        <dbReference type="ARBA" id="ARBA00022840"/>
    </source>
</evidence>
<dbReference type="FunFam" id="3.40.50.300:FF:000205">
    <property type="entry name" value="ABC transporter B family member 4"/>
    <property type="match status" value="1"/>
</dbReference>
<keyword evidence="8 9" id="KW-0472">Membrane</keyword>
<keyword evidence="3" id="KW-0813">Transport</keyword>
<dbReference type="CDD" id="cd03249">
    <property type="entry name" value="ABC_MTABC3_MDL1_MDL2"/>
    <property type="match status" value="1"/>
</dbReference>
<evidence type="ECO:0000313" key="12">
    <source>
        <dbReference type="EMBL" id="CAF1020007.1"/>
    </source>
</evidence>
<dbReference type="PROSITE" id="PS00211">
    <property type="entry name" value="ABC_TRANSPORTER_1"/>
    <property type="match status" value="1"/>
</dbReference>
<evidence type="ECO:0000256" key="4">
    <source>
        <dbReference type="ARBA" id="ARBA00022692"/>
    </source>
</evidence>
<proteinExistence type="inferred from homology"/>
<dbReference type="InterPro" id="IPR036640">
    <property type="entry name" value="ABC1_TM_sf"/>
</dbReference>
<dbReference type="InterPro" id="IPR003593">
    <property type="entry name" value="AAA+_ATPase"/>
</dbReference>
<name>A0A815ZBI7_ADIRI</name>
<evidence type="ECO:0000256" key="2">
    <source>
        <dbReference type="ARBA" id="ARBA00007577"/>
    </source>
</evidence>
<keyword evidence="5" id="KW-0547">Nucleotide-binding</keyword>
<organism evidence="13 14">
    <name type="scientific">Adineta ricciae</name>
    <name type="common">Rotifer</name>
    <dbReference type="NCBI Taxonomy" id="249248"/>
    <lineage>
        <taxon>Eukaryota</taxon>
        <taxon>Metazoa</taxon>
        <taxon>Spiralia</taxon>
        <taxon>Gnathifera</taxon>
        <taxon>Rotifera</taxon>
        <taxon>Eurotatoria</taxon>
        <taxon>Bdelloidea</taxon>
        <taxon>Adinetida</taxon>
        <taxon>Adinetidae</taxon>
        <taxon>Adineta</taxon>
    </lineage>
</organism>
<dbReference type="Proteomes" id="UP000663852">
    <property type="component" value="Unassembled WGS sequence"/>
</dbReference>
<dbReference type="PANTHER" id="PTHR43394:SF27">
    <property type="entry name" value="ATP-DEPENDENT TRANSLOCASE ABCB1-LIKE"/>
    <property type="match status" value="1"/>
</dbReference>
<dbReference type="Gene3D" id="1.20.1560.10">
    <property type="entry name" value="ABC transporter type 1, transmembrane domain"/>
    <property type="match status" value="1"/>
</dbReference>